<dbReference type="RefSeq" id="WP_310325207.1">
    <property type="nucleotide sequence ID" value="NZ_JAVDXV010000001.1"/>
</dbReference>
<accession>A0ABU2A3E2</accession>
<gene>
    <name evidence="3" type="ORF">J2X21_000822</name>
</gene>
<feature type="compositionally biased region" description="Basic and acidic residues" evidence="1">
    <location>
        <begin position="87"/>
        <end position="106"/>
    </location>
</feature>
<evidence type="ECO:0008006" key="5">
    <source>
        <dbReference type="Google" id="ProtNLM"/>
    </source>
</evidence>
<organism evidence="3 4">
    <name type="scientific">Roseateles asaccharophilus</name>
    <dbReference type="NCBI Taxonomy" id="582607"/>
    <lineage>
        <taxon>Bacteria</taxon>
        <taxon>Pseudomonadati</taxon>
        <taxon>Pseudomonadota</taxon>
        <taxon>Betaproteobacteria</taxon>
        <taxon>Burkholderiales</taxon>
        <taxon>Sphaerotilaceae</taxon>
        <taxon>Roseateles</taxon>
    </lineage>
</organism>
<name>A0ABU2A3E2_9BURK</name>
<dbReference type="Proteomes" id="UP001180825">
    <property type="component" value="Unassembled WGS sequence"/>
</dbReference>
<dbReference type="EMBL" id="JAVDXV010000001">
    <property type="protein sequence ID" value="MDR7331710.1"/>
    <property type="molecule type" value="Genomic_DNA"/>
</dbReference>
<sequence>MKPPVSARSGVACAALLTGMSAAALAQEVPSGWVVQGRLQGFVIICQAQAANPADRECKPWLTNEQVAQMAQSTQTPAPVVSTTNKTKNETSEKTAAKPTAAKDESPQSELFQQVAAKAKADLTVPASPAFAILGLSPDKVQRPGLIRDFAASLVHGLSPDGKVTDGVAMDFSPMSLFFRDSLRGGTLYGPLESEKHRDLGTRNYLTRVAARTTVSLATTKPDADGAARAAWGVRIGLWDQADPGLYYDIVDRCLKETKVGDLDATDNLDSKPVDLSSCYDAVGKQYPLWAQPSLYAGFGKSWYTGSGALKDATADGKAVWVSGSYGFPGASDDSLRVLLQGFFSRRLDDRAPDPTDSTRLLRQDSTEASVRLRMGRPTYHAYGEWGRRRVRLGETLTERLRTITFGAEIRLPFSKESSEYWLQIASVRERGFSNGKDRNAVNMSLRFGMPFLEVPGSTGK</sequence>
<keyword evidence="4" id="KW-1185">Reference proteome</keyword>
<proteinExistence type="predicted"/>
<keyword evidence="2" id="KW-0732">Signal</keyword>
<comment type="caution">
    <text evidence="3">The sequence shown here is derived from an EMBL/GenBank/DDBJ whole genome shotgun (WGS) entry which is preliminary data.</text>
</comment>
<reference evidence="3 4" key="1">
    <citation type="submission" date="2023-07" db="EMBL/GenBank/DDBJ databases">
        <title>Sorghum-associated microbial communities from plants grown in Nebraska, USA.</title>
        <authorList>
            <person name="Schachtman D."/>
        </authorList>
    </citation>
    <scope>NUCLEOTIDE SEQUENCE [LARGE SCALE GENOMIC DNA]</scope>
    <source>
        <strain evidence="3 4">BE316</strain>
    </source>
</reference>
<feature type="region of interest" description="Disordered" evidence="1">
    <location>
        <begin position="71"/>
        <end position="108"/>
    </location>
</feature>
<feature type="signal peptide" evidence="2">
    <location>
        <begin position="1"/>
        <end position="26"/>
    </location>
</feature>
<feature type="chain" id="PRO_5046982890" description="Secreted protein" evidence="2">
    <location>
        <begin position="27"/>
        <end position="461"/>
    </location>
</feature>
<protein>
    <recommendedName>
        <fullName evidence="5">Secreted protein</fullName>
    </recommendedName>
</protein>
<evidence type="ECO:0000256" key="2">
    <source>
        <dbReference type="SAM" id="SignalP"/>
    </source>
</evidence>
<evidence type="ECO:0000256" key="1">
    <source>
        <dbReference type="SAM" id="MobiDB-lite"/>
    </source>
</evidence>
<evidence type="ECO:0000313" key="4">
    <source>
        <dbReference type="Proteomes" id="UP001180825"/>
    </source>
</evidence>
<evidence type="ECO:0000313" key="3">
    <source>
        <dbReference type="EMBL" id="MDR7331710.1"/>
    </source>
</evidence>